<dbReference type="GO" id="GO:0043709">
    <property type="term" value="P:cell adhesion involved in single-species biofilm formation"/>
    <property type="evidence" value="ECO:0007669"/>
    <property type="project" value="TreeGrafter"/>
</dbReference>
<keyword evidence="4" id="KW-0281">Fimbrium</keyword>
<accession>A0A0L0GXJ6</accession>
<dbReference type="EMBL" id="JNGI01000050">
    <property type="protein sequence ID" value="KNC93494.1"/>
    <property type="molecule type" value="Genomic_DNA"/>
</dbReference>
<name>A0A0L0GXJ6_9ENTR</name>
<evidence type="ECO:0000256" key="2">
    <source>
        <dbReference type="ARBA" id="ARBA00006671"/>
    </source>
</evidence>
<sequence length="292" mass="31944">MEVYSGSDYITVNTNNIINRPSYISEIGGGTSGDENQDAILINTNIPGLFYFPVDLTAGGFPPVMKHKSEEYKNIRGRLAGFPVINNKFRGIPPDTVVSYSPIQFVYTDADEPSGGHQKGQLIVNFIAPIKAMDFKLAASCQYTLSDNGNVDFGDQRVSQITDDRNTTIKRSLTLNMDKCYGVNKVKTYITTTAPTAESGLLLGNNVADGAKNVAVALRVNKDYNESGQAGDNAGKDMYFDNSNPMEWNFGNSYTVTPLSKHIPLDVYLMRNGGEPTPGDYHATATIMMDFI</sequence>
<proteinExistence type="inferred from homology"/>
<dbReference type="InterPro" id="IPR050263">
    <property type="entry name" value="Bact_Fimbrial_Adh_Pro"/>
</dbReference>
<dbReference type="PANTHER" id="PTHR33420">
    <property type="entry name" value="FIMBRIAL SUBUNIT ELFA-RELATED"/>
    <property type="match status" value="1"/>
</dbReference>
<gene>
    <name evidence="6" type="ORF">GM31_19375</name>
</gene>
<dbReference type="Pfam" id="PF00419">
    <property type="entry name" value="Fimbrial"/>
    <property type="match status" value="1"/>
</dbReference>
<keyword evidence="7" id="KW-1185">Reference proteome</keyword>
<dbReference type="PATRIC" id="fig|379893.4.peg.3925"/>
<evidence type="ECO:0000256" key="1">
    <source>
        <dbReference type="ARBA" id="ARBA00004561"/>
    </source>
</evidence>
<dbReference type="Gene3D" id="2.60.40.1090">
    <property type="entry name" value="Fimbrial-type adhesion domain"/>
    <property type="match status" value="1"/>
</dbReference>
<dbReference type="Proteomes" id="UP000037393">
    <property type="component" value="Unassembled WGS sequence"/>
</dbReference>
<dbReference type="InterPro" id="IPR036937">
    <property type="entry name" value="Adhesion_dom_fimbrial_sf"/>
</dbReference>
<reference evidence="6 7" key="1">
    <citation type="journal article" date="2015" name="Appl. Environ. Microbiol.">
        <title>The Enterobacterium Trabulsiella odontotermitis Presents Novel Adaptations Related to Its Association with Fungus-Growing Termites.</title>
        <authorList>
            <person name="Sapountzis P."/>
            <person name="Gruntjes T."/>
            <person name="Otani S."/>
            <person name="Estevez J."/>
            <person name="da Costa R.R."/>
            <person name="Plunkett G.3rd."/>
            <person name="Perna N.T."/>
            <person name="Poulsen M."/>
        </authorList>
    </citation>
    <scope>NUCLEOTIDE SEQUENCE [LARGE SCALE GENOMIC DNA]</scope>
    <source>
        <strain evidence="6 7">12</strain>
    </source>
</reference>
<comment type="caution">
    <text evidence="6">The sequence shown here is derived from an EMBL/GenBank/DDBJ whole genome shotgun (WGS) entry which is preliminary data.</text>
</comment>
<dbReference type="InterPro" id="IPR008966">
    <property type="entry name" value="Adhesion_dom_sf"/>
</dbReference>
<feature type="domain" description="Fimbrial-type adhesion" evidence="5">
    <location>
        <begin position="137"/>
        <end position="291"/>
    </location>
</feature>
<keyword evidence="3" id="KW-0732">Signal</keyword>
<dbReference type="SUPFAM" id="SSF49401">
    <property type="entry name" value="Bacterial adhesins"/>
    <property type="match status" value="1"/>
</dbReference>
<dbReference type="AlphaFoldDB" id="A0A0L0GXJ6"/>
<evidence type="ECO:0000259" key="5">
    <source>
        <dbReference type="Pfam" id="PF00419"/>
    </source>
</evidence>
<dbReference type="GO" id="GO:0009289">
    <property type="term" value="C:pilus"/>
    <property type="evidence" value="ECO:0007669"/>
    <property type="project" value="UniProtKB-SubCell"/>
</dbReference>
<dbReference type="PANTHER" id="PTHR33420:SF3">
    <property type="entry name" value="FIMBRIAL SUBUNIT ELFA"/>
    <property type="match status" value="1"/>
</dbReference>
<evidence type="ECO:0000256" key="3">
    <source>
        <dbReference type="ARBA" id="ARBA00022729"/>
    </source>
</evidence>
<organism evidence="6 7">
    <name type="scientific">Trabulsiella odontotermitis</name>
    <dbReference type="NCBI Taxonomy" id="379893"/>
    <lineage>
        <taxon>Bacteria</taxon>
        <taxon>Pseudomonadati</taxon>
        <taxon>Pseudomonadota</taxon>
        <taxon>Gammaproteobacteria</taxon>
        <taxon>Enterobacterales</taxon>
        <taxon>Enterobacteriaceae</taxon>
        <taxon>Trabulsiella</taxon>
    </lineage>
</organism>
<comment type="subcellular location">
    <subcellularLocation>
        <location evidence="1">Fimbrium</location>
    </subcellularLocation>
</comment>
<evidence type="ECO:0000313" key="7">
    <source>
        <dbReference type="Proteomes" id="UP000037393"/>
    </source>
</evidence>
<dbReference type="InterPro" id="IPR000259">
    <property type="entry name" value="Adhesion_dom_fimbrial"/>
</dbReference>
<evidence type="ECO:0000313" key="6">
    <source>
        <dbReference type="EMBL" id="KNC93494.1"/>
    </source>
</evidence>
<comment type="similarity">
    <text evidence="2">Belongs to the fimbrial protein family.</text>
</comment>
<evidence type="ECO:0000256" key="4">
    <source>
        <dbReference type="ARBA" id="ARBA00023263"/>
    </source>
</evidence>
<protein>
    <recommendedName>
        <fullName evidence="5">Fimbrial-type adhesion domain-containing protein</fullName>
    </recommendedName>
</protein>